<dbReference type="PANTHER" id="PTHR21180:SF32">
    <property type="entry name" value="ENDONUCLEASE_EXONUCLEASE_PHOSPHATASE FAMILY DOMAIN-CONTAINING PROTEIN 1"/>
    <property type="match status" value="1"/>
</dbReference>
<dbReference type="InterPro" id="IPR010994">
    <property type="entry name" value="RuvA_2-like"/>
</dbReference>
<dbReference type="Gene3D" id="1.10.150.280">
    <property type="entry name" value="AF1531-like domain"/>
    <property type="match status" value="1"/>
</dbReference>
<dbReference type="KEGG" id="nml:Namu_1518"/>
<dbReference type="InterPro" id="IPR003583">
    <property type="entry name" value="Hlx-hairpin-Hlx_DNA-bd_motif"/>
</dbReference>
<dbReference type="STRING" id="479431.Namu_1518"/>
<organism evidence="4 5">
    <name type="scientific">Nakamurella multipartita (strain ATCC 700099 / DSM 44233 / CIP 104796 / JCM 9543 / NBRC 105858 / Y-104)</name>
    <name type="common">Microsphaera multipartita</name>
    <dbReference type="NCBI Taxonomy" id="479431"/>
    <lineage>
        <taxon>Bacteria</taxon>
        <taxon>Bacillati</taxon>
        <taxon>Actinomycetota</taxon>
        <taxon>Actinomycetes</taxon>
        <taxon>Nakamurellales</taxon>
        <taxon>Nakamurellaceae</taxon>
        <taxon>Nakamurella</taxon>
    </lineage>
</organism>
<name>C8XF30_NAKMY</name>
<gene>
    <name evidence="4" type="ordered locus">Namu_1518</name>
</gene>
<feature type="compositionally biased region" description="Acidic residues" evidence="1">
    <location>
        <begin position="77"/>
        <end position="91"/>
    </location>
</feature>
<dbReference type="InterPro" id="IPR019554">
    <property type="entry name" value="Soluble_ligand-bd"/>
</dbReference>
<dbReference type="Pfam" id="PF10531">
    <property type="entry name" value="SLBB"/>
    <property type="match status" value="1"/>
</dbReference>
<feature type="domain" description="Helix-hairpin-helix DNA-binding motif class 1" evidence="3">
    <location>
        <begin position="354"/>
        <end position="373"/>
    </location>
</feature>
<evidence type="ECO:0000313" key="4">
    <source>
        <dbReference type="EMBL" id="ACV77916.1"/>
    </source>
</evidence>
<dbReference type="SMART" id="SM00278">
    <property type="entry name" value="HhH1"/>
    <property type="match status" value="2"/>
</dbReference>
<sequence length="377" mass="37757">MPAAAFPEPTPAVPPAAKSESAPAAPEPKPPEPAAVRPVPDAGAIGGWVPEVAGADVEAPSDPGGGQGEFDPLAQFDDFDDFDDFDESDEFGEVHESDAVDEEELDPPVDERAGEIPAEPEPTAEPMRPRAHRINGRWGRFAELWVPEPLRNSRVDPGRRGMIVLVLVAAVAAVVAAVGVWRDRPEPRPVETSMVAAAGQLTVSSGADASGATGSASASPTPAPSEILVSVTGLVANPGVVRLPPDARVADAIAAAGGTGPGANLTGMNLAARLTDGDSVVVTDTGVAAESASGGAAAAAAGSGGGSGGPAAGGLVNLNTADEAALDTLPGVGPVMAQNIIAWRSEHGKFSSVEQLQEISGIGPSRYAQISALVTVG</sequence>
<reference evidence="4 5" key="2">
    <citation type="journal article" date="2010" name="Stand. Genomic Sci.">
        <title>Complete genome sequence of Nakamurella multipartita type strain (Y-104).</title>
        <authorList>
            <person name="Tice H."/>
            <person name="Mayilraj S."/>
            <person name="Sims D."/>
            <person name="Lapidus A."/>
            <person name="Nolan M."/>
            <person name="Lucas S."/>
            <person name="Glavina Del Rio T."/>
            <person name="Copeland A."/>
            <person name="Cheng J.F."/>
            <person name="Meincke L."/>
            <person name="Bruce D."/>
            <person name="Goodwin L."/>
            <person name="Pitluck S."/>
            <person name="Ivanova N."/>
            <person name="Mavromatis K."/>
            <person name="Ovchinnikova G."/>
            <person name="Pati A."/>
            <person name="Chen A."/>
            <person name="Palaniappan K."/>
            <person name="Land M."/>
            <person name="Hauser L."/>
            <person name="Chang Y.J."/>
            <person name="Jeffries C.D."/>
            <person name="Detter J.C."/>
            <person name="Brettin T."/>
            <person name="Rohde M."/>
            <person name="Goker M."/>
            <person name="Bristow J."/>
            <person name="Eisen J.A."/>
            <person name="Markowitz V."/>
            <person name="Hugenholtz P."/>
            <person name="Kyrpides N.C."/>
            <person name="Klenk H.P."/>
            <person name="Chen F."/>
        </authorList>
    </citation>
    <scope>NUCLEOTIDE SEQUENCE [LARGE SCALE GENOMIC DNA]</scope>
    <source>
        <strain evidence="5">ATCC 700099 / DSM 44233 / CIP 104796 / JCM 9543 / NBRC 105858 / Y-104</strain>
    </source>
</reference>
<dbReference type="HOGENOM" id="CLU_052011_0_1_11"/>
<keyword evidence="2" id="KW-0472">Membrane</keyword>
<dbReference type="GO" id="GO:0003677">
    <property type="term" value="F:DNA binding"/>
    <property type="evidence" value="ECO:0007669"/>
    <property type="project" value="InterPro"/>
</dbReference>
<dbReference type="EMBL" id="CP001737">
    <property type="protein sequence ID" value="ACV77916.1"/>
    <property type="molecule type" value="Genomic_DNA"/>
</dbReference>
<dbReference type="Gene3D" id="3.10.560.10">
    <property type="entry name" value="Outer membrane lipoprotein wza domain like"/>
    <property type="match status" value="1"/>
</dbReference>
<evidence type="ECO:0000313" key="5">
    <source>
        <dbReference type="Proteomes" id="UP000002218"/>
    </source>
</evidence>
<dbReference type="eggNOG" id="COG1555">
    <property type="taxonomic scope" value="Bacteria"/>
</dbReference>
<feature type="domain" description="Helix-hairpin-helix DNA-binding motif class 1" evidence="3">
    <location>
        <begin position="324"/>
        <end position="343"/>
    </location>
</feature>
<dbReference type="Proteomes" id="UP000002218">
    <property type="component" value="Chromosome"/>
</dbReference>
<accession>C8XF30</accession>
<evidence type="ECO:0000256" key="1">
    <source>
        <dbReference type="SAM" id="MobiDB-lite"/>
    </source>
</evidence>
<dbReference type="Pfam" id="PF12836">
    <property type="entry name" value="HHH_3"/>
    <property type="match status" value="1"/>
</dbReference>
<dbReference type="GO" id="GO:0015628">
    <property type="term" value="P:protein secretion by the type II secretion system"/>
    <property type="evidence" value="ECO:0007669"/>
    <property type="project" value="TreeGrafter"/>
</dbReference>
<keyword evidence="2" id="KW-0812">Transmembrane</keyword>
<feature type="transmembrane region" description="Helical" evidence="2">
    <location>
        <begin position="161"/>
        <end position="181"/>
    </location>
</feature>
<keyword evidence="5" id="KW-1185">Reference proteome</keyword>
<proteinExistence type="predicted"/>
<dbReference type="GO" id="GO:0015627">
    <property type="term" value="C:type II protein secretion system complex"/>
    <property type="evidence" value="ECO:0007669"/>
    <property type="project" value="TreeGrafter"/>
</dbReference>
<dbReference type="PANTHER" id="PTHR21180">
    <property type="entry name" value="ENDONUCLEASE/EXONUCLEASE/PHOSPHATASE FAMILY DOMAIN-CONTAINING PROTEIN 1"/>
    <property type="match status" value="1"/>
</dbReference>
<evidence type="ECO:0000256" key="2">
    <source>
        <dbReference type="SAM" id="Phobius"/>
    </source>
</evidence>
<protein>
    <submittedName>
        <fullName evidence="4">Competence protein ComEA helix-hairpin-helix repeat protein</fullName>
    </submittedName>
</protein>
<reference evidence="5" key="1">
    <citation type="submission" date="2009-09" db="EMBL/GenBank/DDBJ databases">
        <title>The complete genome of Nakamurella multipartita DSM 44233.</title>
        <authorList>
            <consortium name="US DOE Joint Genome Institute (JGI-PGF)"/>
            <person name="Lucas S."/>
            <person name="Copeland A."/>
            <person name="Lapidus A."/>
            <person name="Glavina del Rio T."/>
            <person name="Dalin E."/>
            <person name="Tice H."/>
            <person name="Bruce D."/>
            <person name="Goodwin L."/>
            <person name="Pitluck S."/>
            <person name="Kyrpides N."/>
            <person name="Mavromatis K."/>
            <person name="Ivanova N."/>
            <person name="Ovchinnikova G."/>
            <person name="Sims D."/>
            <person name="Meincke L."/>
            <person name="Brettin T."/>
            <person name="Detter J.C."/>
            <person name="Han C."/>
            <person name="Larimer F."/>
            <person name="Land M."/>
            <person name="Hauser L."/>
            <person name="Markowitz V."/>
            <person name="Cheng J.-F."/>
            <person name="Hugenholtz P."/>
            <person name="Woyke T."/>
            <person name="Wu D."/>
            <person name="Klenk H.-P."/>
            <person name="Eisen J.A."/>
        </authorList>
    </citation>
    <scope>NUCLEOTIDE SEQUENCE [LARGE SCALE GENOMIC DNA]</scope>
    <source>
        <strain evidence="5">ATCC 700099 / DSM 44233 / CIP 104796 / JCM 9543 / NBRC 105858 / Y-104</strain>
    </source>
</reference>
<dbReference type="InterPro" id="IPR051675">
    <property type="entry name" value="Endo/Exo/Phosphatase_dom_1"/>
</dbReference>
<feature type="compositionally biased region" description="Acidic residues" evidence="1">
    <location>
        <begin position="99"/>
        <end position="108"/>
    </location>
</feature>
<dbReference type="SUPFAM" id="SSF47781">
    <property type="entry name" value="RuvA domain 2-like"/>
    <property type="match status" value="1"/>
</dbReference>
<feature type="compositionally biased region" description="Low complexity" evidence="1">
    <location>
        <begin position="15"/>
        <end position="24"/>
    </location>
</feature>
<dbReference type="GO" id="GO:0006281">
    <property type="term" value="P:DNA repair"/>
    <property type="evidence" value="ECO:0007669"/>
    <property type="project" value="InterPro"/>
</dbReference>
<evidence type="ECO:0000259" key="3">
    <source>
        <dbReference type="SMART" id="SM00278"/>
    </source>
</evidence>
<dbReference type="AlphaFoldDB" id="C8XF30"/>
<dbReference type="InParanoid" id="C8XF30"/>
<feature type="region of interest" description="Disordered" evidence="1">
    <location>
        <begin position="1"/>
        <end position="129"/>
    </location>
</feature>
<keyword evidence="2" id="KW-1133">Transmembrane helix</keyword>